<sequence>MANQRRRRNLGPRTNQNINLTQLVAALNRNAQPKRQPKRRQQPNQNKKIDQRISQLTQVVTKLAISNAPKPTNLYHFFRSEGESVPSMPHPPDLETDLRLRASQNGIAKMSSDVRAAFVSGAGEFTGTPDGKVAYHLIFIPLRAADIKPSAVDEKTN</sequence>
<keyword evidence="3" id="KW-1185">Reference proteome</keyword>
<name>A0A2P1GN07_9NIDO</name>
<organism evidence="2">
    <name type="scientific">Guangdong red-banded snake-Lycodon rufozonatus-torovirus LPSF30546</name>
    <dbReference type="NCBI Taxonomy" id="2847099"/>
    <lineage>
        <taxon>Viruses</taxon>
        <taxon>Riboviria</taxon>
        <taxon>Orthornavirae</taxon>
        <taxon>Pisuviricota</taxon>
        <taxon>Pisoniviricetes</taxon>
        <taxon>Nidovirales</taxon>
        <taxon>Tornidovirineae</taxon>
        <taxon>Tobaniviridae</taxon>
        <taxon>Serpentovirinae</taxon>
        <taxon>Lyctovirus</taxon>
        <taxon>Rebatovirus</taxon>
        <taxon>Lyctovirus lycodontis</taxon>
        <taxon>Lycodon tobanivirus 1</taxon>
    </lineage>
</organism>
<reference evidence="2" key="1">
    <citation type="journal article" date="2018" name="Nature">
        <title>The evolutionary history of vertebrate RNA viruses.</title>
        <authorList>
            <person name="Shi M."/>
            <person name="Lin X.D."/>
            <person name="Chen X."/>
            <person name="Tian J.H."/>
            <person name="Chen L.J."/>
            <person name="Li K."/>
            <person name="Wang W."/>
            <person name="Eden J.S."/>
            <person name="Shen J.J."/>
            <person name="Liu L."/>
            <person name="Holmes E.C."/>
            <person name="Zhang Y.Z."/>
        </authorList>
    </citation>
    <scope>NUCLEOTIDE SEQUENCE [LARGE SCALE GENOMIC DNA]</scope>
    <source>
        <strain evidence="2">LPSF30546</strain>
    </source>
</reference>
<evidence type="ECO:0000313" key="2">
    <source>
        <dbReference type="EMBL" id="AVM87350.1"/>
    </source>
</evidence>
<proteinExistence type="predicted"/>
<evidence type="ECO:0000256" key="1">
    <source>
        <dbReference type="SAM" id="MobiDB-lite"/>
    </source>
</evidence>
<protein>
    <submittedName>
        <fullName evidence="2">Uncharacterized protein</fullName>
    </submittedName>
</protein>
<dbReference type="Gene3D" id="6.10.140.90">
    <property type="match status" value="1"/>
</dbReference>
<dbReference type="Proteomes" id="UP000502165">
    <property type="component" value="Segment"/>
</dbReference>
<accession>A0A2P1GN07</accession>
<feature type="region of interest" description="Disordered" evidence="1">
    <location>
        <begin position="28"/>
        <end position="50"/>
    </location>
</feature>
<dbReference type="EMBL" id="MG600030">
    <property type="protein sequence ID" value="AVM87350.1"/>
    <property type="molecule type" value="Genomic_RNA"/>
</dbReference>
<evidence type="ECO:0000313" key="3">
    <source>
        <dbReference type="Proteomes" id="UP000502165"/>
    </source>
</evidence>